<keyword evidence="3" id="KW-1185">Reference proteome</keyword>
<dbReference type="VEuPathDB" id="VectorBase:ASIC007168"/>
<dbReference type="EMBL" id="ATLV01014992">
    <property type="status" value="NOT_ANNOTATED_CDS"/>
    <property type="molecule type" value="Genomic_DNA"/>
</dbReference>
<gene>
    <name evidence="1" type="ORF">ZHAS_00007168</name>
</gene>
<evidence type="ECO:0000313" key="1">
    <source>
        <dbReference type="EMBL" id="KFB39801.1"/>
    </source>
</evidence>
<dbReference type="Proteomes" id="UP000030765">
    <property type="component" value="Unassembled WGS sequence"/>
</dbReference>
<sequence>MMMDQLAEETFYHIDKKKTTSFHCSQQFDDSLRRCVIEPMDVSALQTDRRLRCHLSIISAR</sequence>
<organism evidence="1">
    <name type="scientific">Anopheles sinensis</name>
    <name type="common">Mosquito</name>
    <dbReference type="NCBI Taxonomy" id="74873"/>
    <lineage>
        <taxon>Eukaryota</taxon>
        <taxon>Metazoa</taxon>
        <taxon>Ecdysozoa</taxon>
        <taxon>Arthropoda</taxon>
        <taxon>Hexapoda</taxon>
        <taxon>Insecta</taxon>
        <taxon>Pterygota</taxon>
        <taxon>Neoptera</taxon>
        <taxon>Endopterygota</taxon>
        <taxon>Diptera</taxon>
        <taxon>Nematocera</taxon>
        <taxon>Culicoidea</taxon>
        <taxon>Culicidae</taxon>
        <taxon>Anophelinae</taxon>
        <taxon>Anopheles</taxon>
    </lineage>
</organism>
<reference evidence="2" key="2">
    <citation type="submission" date="2020-05" db="UniProtKB">
        <authorList>
            <consortium name="EnsemblMetazoa"/>
        </authorList>
    </citation>
    <scope>IDENTIFICATION</scope>
</reference>
<dbReference type="EMBL" id="KE524999">
    <property type="protein sequence ID" value="KFB39801.1"/>
    <property type="molecule type" value="Genomic_DNA"/>
</dbReference>
<proteinExistence type="predicted"/>
<dbReference type="EnsemblMetazoa" id="ASIC007168-RA">
    <property type="protein sequence ID" value="ASIC007168-PA"/>
    <property type="gene ID" value="ASIC007168"/>
</dbReference>
<evidence type="ECO:0000313" key="3">
    <source>
        <dbReference type="Proteomes" id="UP000030765"/>
    </source>
</evidence>
<evidence type="ECO:0000313" key="2">
    <source>
        <dbReference type="EnsemblMetazoa" id="ASIC007168-PA"/>
    </source>
</evidence>
<name>A0A084VPA7_ANOSI</name>
<reference evidence="1 3" key="1">
    <citation type="journal article" date="2014" name="BMC Genomics">
        <title>Genome sequence of Anopheles sinensis provides insight into genetics basis of mosquito competence for malaria parasites.</title>
        <authorList>
            <person name="Zhou D."/>
            <person name="Zhang D."/>
            <person name="Ding G."/>
            <person name="Shi L."/>
            <person name="Hou Q."/>
            <person name="Ye Y."/>
            <person name="Xu Y."/>
            <person name="Zhou H."/>
            <person name="Xiong C."/>
            <person name="Li S."/>
            <person name="Yu J."/>
            <person name="Hong S."/>
            <person name="Yu X."/>
            <person name="Zou P."/>
            <person name="Chen C."/>
            <person name="Chang X."/>
            <person name="Wang W."/>
            <person name="Lv Y."/>
            <person name="Sun Y."/>
            <person name="Ma L."/>
            <person name="Shen B."/>
            <person name="Zhu C."/>
        </authorList>
    </citation>
    <scope>NUCLEOTIDE SEQUENCE [LARGE SCALE GENOMIC DNA]</scope>
</reference>
<accession>A0A084VPA7</accession>
<dbReference type="AlphaFoldDB" id="A0A084VPA7"/>
<protein>
    <submittedName>
        <fullName evidence="1 2">Uncharacterized protein</fullName>
    </submittedName>
</protein>